<dbReference type="GeneID" id="61383825"/>
<dbReference type="AlphaFoldDB" id="A0A089PUC5"/>
<dbReference type="FunFam" id="2.60.40.10:FF:000458">
    <property type="entry name" value="Molecular chaperone FimC"/>
    <property type="match status" value="1"/>
</dbReference>
<keyword evidence="3" id="KW-1029">Fimbrium biogenesis</keyword>
<dbReference type="eggNOG" id="COG3121">
    <property type="taxonomic scope" value="Bacteria"/>
</dbReference>
<dbReference type="KEGG" id="pge:LG71_22775"/>
<accession>A0A089PUC5</accession>
<dbReference type="PANTHER" id="PTHR30251:SF5">
    <property type="entry name" value="FIMBRIAL CHAPARONE PROTEIN"/>
    <property type="match status" value="1"/>
</dbReference>
<dbReference type="InterPro" id="IPR016147">
    <property type="entry name" value="Pili_assmbl_chaperone_N"/>
</dbReference>
<dbReference type="InterPro" id="IPR036316">
    <property type="entry name" value="Pili_assmbl_chap_C_dom_sf"/>
</dbReference>
<reference evidence="12 14" key="1">
    <citation type="submission" date="2015-05" db="EMBL/GenBank/DDBJ databases">
        <title>Genome sequences of Pluralibacter gergoviae.</title>
        <authorList>
            <person name="Greninger A.L."/>
            <person name="Miller S."/>
        </authorList>
    </citation>
    <scope>NUCLEOTIDE SEQUENCE [LARGE SCALE GENOMIC DNA]</scope>
    <source>
        <strain evidence="12 14">JS81F13</strain>
    </source>
</reference>
<protein>
    <submittedName>
        <fullName evidence="13">Fimbria/pilus periplasmic chaperone</fullName>
    </submittedName>
    <submittedName>
        <fullName evidence="12">Molecular chaperone</fullName>
    </submittedName>
</protein>
<dbReference type="InterPro" id="IPR018046">
    <property type="entry name" value="Pili_assmbl_chaperone_CS"/>
</dbReference>
<gene>
    <name evidence="12" type="ORF">ABW06_08310</name>
    <name evidence="13" type="ORF">RBJ30_13555</name>
</gene>
<evidence type="ECO:0000256" key="6">
    <source>
        <dbReference type="ARBA" id="ARBA00023186"/>
    </source>
</evidence>
<reference evidence="13" key="2">
    <citation type="submission" date="2023-08" db="EMBL/GenBank/DDBJ databases">
        <title>WGS of pathogenic bacterial species, Los Angeles County Public Health Laboratories.</title>
        <authorList>
            <person name="Garrigues J.M."/>
            <person name="Green N.M."/>
        </authorList>
    </citation>
    <scope>NUCLEOTIDE SEQUENCE</scope>
    <source>
        <strain evidence="13">LACPHL-BACT-2023-00068</strain>
    </source>
</reference>
<dbReference type="InterPro" id="IPR008962">
    <property type="entry name" value="PapD-like_sf"/>
</dbReference>
<feature type="domain" description="Pili assembly chaperone C-terminal" evidence="11">
    <location>
        <begin position="170"/>
        <end position="229"/>
    </location>
</feature>
<evidence type="ECO:0000256" key="9">
    <source>
        <dbReference type="SAM" id="SignalP"/>
    </source>
</evidence>
<feature type="domain" description="Pili assembly chaperone N-terminal" evidence="10">
    <location>
        <begin position="27"/>
        <end position="144"/>
    </location>
</feature>
<keyword evidence="5" id="KW-0574">Periplasm</keyword>
<evidence type="ECO:0000313" key="13">
    <source>
        <dbReference type="EMBL" id="MDQ2310112.1"/>
    </source>
</evidence>
<dbReference type="PRINTS" id="PR00969">
    <property type="entry name" value="CHAPERONPILI"/>
</dbReference>
<dbReference type="SUPFAM" id="SSF49354">
    <property type="entry name" value="PapD-like"/>
    <property type="match status" value="1"/>
</dbReference>
<proteinExistence type="inferred from homology"/>
<evidence type="ECO:0000259" key="10">
    <source>
        <dbReference type="Pfam" id="PF00345"/>
    </source>
</evidence>
<dbReference type="GO" id="GO:0071555">
    <property type="term" value="P:cell wall organization"/>
    <property type="evidence" value="ECO:0007669"/>
    <property type="project" value="InterPro"/>
</dbReference>
<keyword evidence="14" id="KW-1185">Reference proteome</keyword>
<evidence type="ECO:0000259" key="11">
    <source>
        <dbReference type="Pfam" id="PF02753"/>
    </source>
</evidence>
<comment type="caution">
    <text evidence="12">The sequence shown here is derived from an EMBL/GenBank/DDBJ whole genome shotgun (WGS) entry which is preliminary data.</text>
</comment>
<dbReference type="Pfam" id="PF02753">
    <property type="entry name" value="PapD_C"/>
    <property type="match status" value="1"/>
</dbReference>
<feature type="chain" id="PRO_5015029681" evidence="9">
    <location>
        <begin position="26"/>
        <end position="249"/>
    </location>
</feature>
<comment type="similarity">
    <text evidence="2 8">Belongs to the periplasmic pilus chaperone family.</text>
</comment>
<dbReference type="OrthoDB" id="9131059at2"/>
<evidence type="ECO:0000256" key="7">
    <source>
        <dbReference type="ARBA" id="ARBA00023319"/>
    </source>
</evidence>
<evidence type="ECO:0000256" key="8">
    <source>
        <dbReference type="RuleBase" id="RU003918"/>
    </source>
</evidence>
<evidence type="ECO:0000256" key="2">
    <source>
        <dbReference type="ARBA" id="ARBA00007399"/>
    </source>
</evidence>
<sequence length="249" mass="27259">MKLYPIYQAIALSAALLANAHPASAAIALDRTRAVFDAKNRSETFSISNQNKTLPYLAQAWLEDSTGQKTDTPFAIQPPLQRVEPGEQSQIKIQDTGAASALPRDRESLFYFNLREIPPVSSRPNTLQIALQTRIKLFYRPSALAFKEGGRDIPQSKLTLRKEGDRFQLHNPTGYYVTIVEAAAGINRPAFSDFKPVMIAPQSSQPLTLRPAAAGSHPVLTYINDYGGRPKLIFSCTGQQCAVSAVKAG</sequence>
<dbReference type="SUPFAM" id="SSF49584">
    <property type="entry name" value="Periplasmic chaperone C-domain"/>
    <property type="match status" value="1"/>
</dbReference>
<keyword evidence="7" id="KW-0393">Immunoglobulin domain</keyword>
<evidence type="ECO:0000256" key="1">
    <source>
        <dbReference type="ARBA" id="ARBA00004418"/>
    </source>
</evidence>
<keyword evidence="4 9" id="KW-0732">Signal</keyword>
<evidence type="ECO:0000313" key="14">
    <source>
        <dbReference type="Proteomes" id="UP000036196"/>
    </source>
</evidence>
<dbReference type="GO" id="GO:0030288">
    <property type="term" value="C:outer membrane-bounded periplasmic space"/>
    <property type="evidence" value="ECO:0007669"/>
    <property type="project" value="InterPro"/>
</dbReference>
<dbReference type="RefSeq" id="WP_043085526.1">
    <property type="nucleotide sequence ID" value="NZ_CACVCI010000001.1"/>
</dbReference>
<dbReference type="InterPro" id="IPR050643">
    <property type="entry name" value="Periplasmic_pilus_chap"/>
</dbReference>
<dbReference type="Proteomes" id="UP000036196">
    <property type="component" value="Unassembled WGS sequence"/>
</dbReference>
<dbReference type="PROSITE" id="PS00635">
    <property type="entry name" value="PILI_CHAPERONE"/>
    <property type="match status" value="1"/>
</dbReference>
<dbReference type="PATRIC" id="fig|61647.14.peg.4685"/>
<dbReference type="PANTHER" id="PTHR30251">
    <property type="entry name" value="PILUS ASSEMBLY CHAPERONE"/>
    <property type="match status" value="1"/>
</dbReference>
<comment type="subcellular location">
    <subcellularLocation>
        <location evidence="1 8">Periplasm</location>
    </subcellularLocation>
</comment>
<dbReference type="EMBL" id="JAVDNV010000009">
    <property type="protein sequence ID" value="MDQ2310112.1"/>
    <property type="molecule type" value="Genomic_DNA"/>
</dbReference>
<dbReference type="Pfam" id="PF00345">
    <property type="entry name" value="PapD_N"/>
    <property type="match status" value="1"/>
</dbReference>
<feature type="signal peptide" evidence="9">
    <location>
        <begin position="1"/>
        <end position="25"/>
    </location>
</feature>
<dbReference type="InterPro" id="IPR016148">
    <property type="entry name" value="Pili_assmbl_chaperone_C"/>
</dbReference>
<keyword evidence="6 8" id="KW-0143">Chaperone</keyword>
<evidence type="ECO:0000256" key="4">
    <source>
        <dbReference type="ARBA" id="ARBA00022729"/>
    </source>
</evidence>
<evidence type="ECO:0000313" key="12">
    <source>
        <dbReference type="EMBL" id="KMK14328.1"/>
    </source>
</evidence>
<dbReference type="Gene3D" id="2.60.40.10">
    <property type="entry name" value="Immunoglobulins"/>
    <property type="match status" value="2"/>
</dbReference>
<evidence type="ECO:0000256" key="5">
    <source>
        <dbReference type="ARBA" id="ARBA00022764"/>
    </source>
</evidence>
<organism evidence="12 14">
    <name type="scientific">Pluralibacter gergoviae</name>
    <name type="common">Enterobacter gergoviae</name>
    <dbReference type="NCBI Taxonomy" id="61647"/>
    <lineage>
        <taxon>Bacteria</taxon>
        <taxon>Pseudomonadati</taxon>
        <taxon>Pseudomonadota</taxon>
        <taxon>Gammaproteobacteria</taxon>
        <taxon>Enterobacterales</taxon>
        <taxon>Enterobacteriaceae</taxon>
        <taxon>Pluralibacter</taxon>
    </lineage>
</organism>
<dbReference type="Proteomes" id="UP001236270">
    <property type="component" value="Unassembled WGS sequence"/>
</dbReference>
<dbReference type="EMBL" id="LDZF01000007">
    <property type="protein sequence ID" value="KMK14328.1"/>
    <property type="molecule type" value="Genomic_DNA"/>
</dbReference>
<evidence type="ECO:0000256" key="3">
    <source>
        <dbReference type="ARBA" id="ARBA00022558"/>
    </source>
</evidence>
<name>A0A089PUC5_PLUGE</name>
<dbReference type="STRING" id="61647.LG71_22775"/>
<dbReference type="InterPro" id="IPR013783">
    <property type="entry name" value="Ig-like_fold"/>
</dbReference>
<dbReference type="InterPro" id="IPR001829">
    <property type="entry name" value="Pili_assmbl_chaperone_bac"/>
</dbReference>